<feature type="transmembrane region" description="Helical" evidence="2">
    <location>
        <begin position="388"/>
        <end position="411"/>
    </location>
</feature>
<feature type="transmembrane region" description="Helical" evidence="2">
    <location>
        <begin position="7"/>
        <end position="26"/>
    </location>
</feature>
<dbReference type="GO" id="GO:0042910">
    <property type="term" value="F:xenobiotic transmembrane transporter activity"/>
    <property type="evidence" value="ECO:0007669"/>
    <property type="project" value="InterPro"/>
</dbReference>
<feature type="transmembrane region" description="Helical" evidence="2">
    <location>
        <begin position="186"/>
        <end position="208"/>
    </location>
</feature>
<keyword evidence="1" id="KW-0813">Transport</keyword>
<feature type="transmembrane region" description="Helical" evidence="2">
    <location>
        <begin position="282"/>
        <end position="301"/>
    </location>
</feature>
<evidence type="ECO:0000256" key="1">
    <source>
        <dbReference type="ARBA" id="ARBA00022448"/>
    </source>
</evidence>
<evidence type="ECO:0000256" key="2">
    <source>
        <dbReference type="SAM" id="Phobius"/>
    </source>
</evidence>
<keyword evidence="4" id="KW-1185">Reference proteome</keyword>
<keyword evidence="2" id="KW-0812">Transmembrane</keyword>
<accession>A0A0K6I937</accession>
<proteinExistence type="predicted"/>
<evidence type="ECO:0000313" key="3">
    <source>
        <dbReference type="EMBL" id="CUA99621.1"/>
    </source>
</evidence>
<dbReference type="PANTHER" id="PTHR43298">
    <property type="entry name" value="MULTIDRUG RESISTANCE PROTEIN NORM-RELATED"/>
    <property type="match status" value="1"/>
</dbReference>
<dbReference type="OrthoDB" id="9780160at2"/>
<feature type="transmembrane region" description="Helical" evidence="2">
    <location>
        <begin position="313"/>
        <end position="334"/>
    </location>
</feature>
<dbReference type="EMBL" id="CYHF01000010">
    <property type="protein sequence ID" value="CUA99621.1"/>
    <property type="molecule type" value="Genomic_DNA"/>
</dbReference>
<dbReference type="GO" id="GO:0005886">
    <property type="term" value="C:plasma membrane"/>
    <property type="evidence" value="ECO:0007669"/>
    <property type="project" value="TreeGrafter"/>
</dbReference>
<dbReference type="InterPro" id="IPR050222">
    <property type="entry name" value="MATE_MdtK"/>
</dbReference>
<feature type="transmembrane region" description="Helical" evidence="2">
    <location>
        <begin position="87"/>
        <end position="104"/>
    </location>
</feature>
<protein>
    <submittedName>
        <fullName evidence="3">Putative efflux protein, MATE family</fullName>
    </submittedName>
</protein>
<evidence type="ECO:0000313" key="4">
    <source>
        <dbReference type="Proteomes" id="UP000183649"/>
    </source>
</evidence>
<dbReference type="NCBIfam" id="TIGR00797">
    <property type="entry name" value="matE"/>
    <property type="match status" value="1"/>
</dbReference>
<feature type="transmembrane region" description="Helical" evidence="2">
    <location>
        <begin position="124"/>
        <end position="140"/>
    </location>
</feature>
<feature type="transmembrane region" description="Helical" evidence="2">
    <location>
        <begin position="354"/>
        <end position="376"/>
    </location>
</feature>
<gene>
    <name evidence="3" type="ORF">Ga0061069_11015</name>
</gene>
<dbReference type="Pfam" id="PF01554">
    <property type="entry name" value="MatE"/>
    <property type="match status" value="2"/>
</dbReference>
<feature type="transmembrane region" description="Helical" evidence="2">
    <location>
        <begin position="152"/>
        <end position="174"/>
    </location>
</feature>
<dbReference type="RefSeq" id="WP_055451421.1">
    <property type="nucleotide sequence ID" value="NZ_CYHF01000010.1"/>
</dbReference>
<organism evidence="3 4">
    <name type="scientific">Thiomonas bhubaneswarensis</name>
    <dbReference type="NCBI Taxonomy" id="339866"/>
    <lineage>
        <taxon>Bacteria</taxon>
        <taxon>Pseudomonadati</taxon>
        <taxon>Pseudomonadota</taxon>
        <taxon>Betaproteobacteria</taxon>
        <taxon>Burkholderiales</taxon>
        <taxon>Thiomonas</taxon>
    </lineage>
</organism>
<keyword evidence="2" id="KW-0472">Membrane</keyword>
<dbReference type="InterPro" id="IPR002528">
    <property type="entry name" value="MATE_fam"/>
</dbReference>
<dbReference type="PANTHER" id="PTHR43298:SF2">
    <property type="entry name" value="FMN_FAD EXPORTER YEEO-RELATED"/>
    <property type="match status" value="1"/>
</dbReference>
<dbReference type="Proteomes" id="UP000183649">
    <property type="component" value="Unassembled WGS sequence"/>
</dbReference>
<dbReference type="AlphaFoldDB" id="A0A0K6I937"/>
<feature type="transmembrane region" description="Helical" evidence="2">
    <location>
        <begin position="423"/>
        <end position="445"/>
    </location>
</feature>
<keyword evidence="2" id="KW-1133">Transmembrane helix</keyword>
<dbReference type="STRING" id="339866.GCA_001418255_02577"/>
<name>A0A0K6I937_9BURK</name>
<sequence length="449" mass="47098">MQSLRSLLRLAASVLVGQLAVIGFGVADTVMLGHYASTSSLATLSVGQAIYITLFVALSGVTQSLLPTLGRGFGASRPDAVGASFRQGLWLAAGLCALGVAVLLWPQPLLALTAQARDATVDRYLALLALGLPAALAFRVHAALSQAISRPLLTAALQIGGLGLKLLLNAVFLLPDRFGLHGLTPMGAEGCALATVLTQYALLAIAVLQHRHSAALRPYAALSRWDWPDWSAQAHLLRLGGPIGLSLLVEVSAFTFMALFIARLGDTVLAAHQITANFATVLYMLPLSISIATGSVVAQHLGGGHTRAARHTAWSGVGAAALISIGLGVTVWLGRDRIIGWYTSDAQVQAVAHHLFLFIALYQVFDAVQSTSAFILRSYHIALLPSVLYALSLWGVGLGGGYVLGFNTLGIAPPSLQGAAGFWMGNTTGLAIAATCFAFLLWWVARRPS</sequence>
<dbReference type="GO" id="GO:0015297">
    <property type="term" value="F:antiporter activity"/>
    <property type="evidence" value="ECO:0007669"/>
    <property type="project" value="InterPro"/>
</dbReference>
<reference evidence="4" key="1">
    <citation type="submission" date="2015-08" db="EMBL/GenBank/DDBJ databases">
        <authorList>
            <person name="Varghese N."/>
        </authorList>
    </citation>
    <scope>NUCLEOTIDE SEQUENCE [LARGE SCALE GENOMIC DNA]</scope>
    <source>
        <strain evidence="4">DSM 18181</strain>
    </source>
</reference>
<feature type="transmembrane region" description="Helical" evidence="2">
    <location>
        <begin position="46"/>
        <end position="66"/>
    </location>
</feature>
<feature type="transmembrane region" description="Helical" evidence="2">
    <location>
        <begin position="243"/>
        <end position="262"/>
    </location>
</feature>